<name>A0A402D308_9BACT</name>
<evidence type="ECO:0000256" key="1">
    <source>
        <dbReference type="SAM" id="MobiDB-lite"/>
    </source>
</evidence>
<keyword evidence="2" id="KW-0812">Transmembrane</keyword>
<protein>
    <submittedName>
        <fullName evidence="3">Uncharacterized protein</fullName>
    </submittedName>
</protein>
<dbReference type="RefSeq" id="WP_119323930.1">
    <property type="nucleotide sequence ID" value="NZ_AP025739.1"/>
</dbReference>
<evidence type="ECO:0000256" key="2">
    <source>
        <dbReference type="SAM" id="Phobius"/>
    </source>
</evidence>
<accession>A0A402D308</accession>
<feature type="transmembrane region" description="Helical" evidence="2">
    <location>
        <begin position="30"/>
        <end position="47"/>
    </location>
</feature>
<keyword evidence="2" id="KW-0472">Membrane</keyword>
<proteinExistence type="predicted"/>
<keyword evidence="4" id="KW-1185">Reference proteome</keyword>
<feature type="transmembrane region" description="Helical" evidence="2">
    <location>
        <begin position="59"/>
        <end position="76"/>
    </location>
</feature>
<dbReference type="Proteomes" id="UP000287394">
    <property type="component" value="Chromosome"/>
</dbReference>
<feature type="compositionally biased region" description="Basic and acidic residues" evidence="1">
    <location>
        <begin position="77"/>
        <end position="97"/>
    </location>
</feature>
<organism evidence="3 4">
    <name type="scientific">Capsulimonas corticalis</name>
    <dbReference type="NCBI Taxonomy" id="2219043"/>
    <lineage>
        <taxon>Bacteria</taxon>
        <taxon>Bacillati</taxon>
        <taxon>Armatimonadota</taxon>
        <taxon>Armatimonadia</taxon>
        <taxon>Capsulimonadales</taxon>
        <taxon>Capsulimonadaceae</taxon>
        <taxon>Capsulimonas</taxon>
    </lineage>
</organism>
<evidence type="ECO:0000313" key="3">
    <source>
        <dbReference type="EMBL" id="BDI28464.1"/>
    </source>
</evidence>
<dbReference type="KEGG" id="ccot:CCAX7_005150"/>
<feature type="region of interest" description="Disordered" evidence="1">
    <location>
        <begin position="75"/>
        <end position="97"/>
    </location>
</feature>
<dbReference type="EMBL" id="AP025739">
    <property type="protein sequence ID" value="BDI28464.1"/>
    <property type="molecule type" value="Genomic_DNA"/>
</dbReference>
<sequence length="97" mass="10280">MTTSAITISVAIVAVFFALAKFNARPGFNALALGLLLAFIPLLARVAPGHGDARNTMTFVALLVLATMGTVLGGGLKPREDDHHDHDHHHHGEAPHE</sequence>
<reference evidence="3 4" key="1">
    <citation type="journal article" date="2019" name="Int. J. Syst. Evol. Microbiol.">
        <title>Capsulimonas corticalis gen. nov., sp. nov., an aerobic capsulated bacterium, of a novel bacterial order, Capsulimonadales ord. nov., of the class Armatimonadia of the phylum Armatimonadetes.</title>
        <authorList>
            <person name="Li J."/>
            <person name="Kudo C."/>
            <person name="Tonouchi A."/>
        </authorList>
    </citation>
    <scope>NUCLEOTIDE SEQUENCE [LARGE SCALE GENOMIC DNA]</scope>
    <source>
        <strain evidence="3 4">AX-7</strain>
    </source>
</reference>
<dbReference type="AlphaFoldDB" id="A0A402D308"/>
<keyword evidence="2" id="KW-1133">Transmembrane helix</keyword>
<evidence type="ECO:0000313" key="4">
    <source>
        <dbReference type="Proteomes" id="UP000287394"/>
    </source>
</evidence>
<gene>
    <name evidence="3" type="ORF">CCAX7_005150</name>
</gene>